<dbReference type="EMBL" id="BAAAHP010000018">
    <property type="protein sequence ID" value="GAA0923384.1"/>
    <property type="molecule type" value="Genomic_DNA"/>
</dbReference>
<proteinExistence type="predicted"/>
<reference evidence="1 2" key="1">
    <citation type="journal article" date="2019" name="Int. J. Syst. Evol. Microbiol.">
        <title>The Global Catalogue of Microorganisms (GCM) 10K type strain sequencing project: providing services to taxonomists for standard genome sequencing and annotation.</title>
        <authorList>
            <consortium name="The Broad Institute Genomics Platform"/>
            <consortium name="The Broad Institute Genome Sequencing Center for Infectious Disease"/>
            <person name="Wu L."/>
            <person name="Ma J."/>
        </authorList>
    </citation>
    <scope>NUCLEOTIDE SEQUENCE [LARGE SCALE GENOMIC DNA]</scope>
    <source>
        <strain evidence="1 2">JCM 11117</strain>
    </source>
</reference>
<evidence type="ECO:0000313" key="2">
    <source>
        <dbReference type="Proteomes" id="UP001499967"/>
    </source>
</evidence>
<keyword evidence="2" id="KW-1185">Reference proteome</keyword>
<organism evidence="1 2">
    <name type="scientific">Pseudonocardia zijingensis</name>
    <dbReference type="NCBI Taxonomy" id="153376"/>
    <lineage>
        <taxon>Bacteria</taxon>
        <taxon>Bacillati</taxon>
        <taxon>Actinomycetota</taxon>
        <taxon>Actinomycetes</taxon>
        <taxon>Pseudonocardiales</taxon>
        <taxon>Pseudonocardiaceae</taxon>
        <taxon>Pseudonocardia</taxon>
    </lineage>
</organism>
<sequence length="163" mass="17135">MLIFSVVKVRDVVGRRGGVLGRQRAVHREQLGIIGYSLALDCAQRRQPGPQSFRREFGTVGDLGEPGECQAESAAGDSLTQLALRPEVCTELLPTASGECSSRGTVLPVGVLLTSEGGRSRYRAGQAAPVAAASAPDWPSGAWRATCRDHLRLMATPGPAPTG</sequence>
<comment type="caution">
    <text evidence="1">The sequence shown here is derived from an EMBL/GenBank/DDBJ whole genome shotgun (WGS) entry which is preliminary data.</text>
</comment>
<protein>
    <submittedName>
        <fullName evidence="1">Uncharacterized protein</fullName>
    </submittedName>
</protein>
<gene>
    <name evidence="1" type="ORF">GCM10009559_07480</name>
</gene>
<dbReference type="Proteomes" id="UP001499967">
    <property type="component" value="Unassembled WGS sequence"/>
</dbReference>
<accession>A0ABN1P6M6</accession>
<name>A0ABN1P6M6_9PSEU</name>
<evidence type="ECO:0000313" key="1">
    <source>
        <dbReference type="EMBL" id="GAA0923384.1"/>
    </source>
</evidence>